<keyword evidence="5" id="KW-0472">Membrane</keyword>
<evidence type="ECO:0000259" key="6">
    <source>
        <dbReference type="PROSITE" id="PS50111"/>
    </source>
</evidence>
<organism evidence="8 9">
    <name type="scientific">Sphingomonas hylomeconis</name>
    <dbReference type="NCBI Taxonomy" id="1395958"/>
    <lineage>
        <taxon>Bacteria</taxon>
        <taxon>Pseudomonadati</taxon>
        <taxon>Pseudomonadota</taxon>
        <taxon>Alphaproteobacteria</taxon>
        <taxon>Sphingomonadales</taxon>
        <taxon>Sphingomonadaceae</taxon>
        <taxon>Sphingomonas</taxon>
    </lineage>
</organism>
<dbReference type="Gene3D" id="6.10.340.10">
    <property type="match status" value="1"/>
</dbReference>
<keyword evidence="9" id="KW-1185">Reference proteome</keyword>
<evidence type="ECO:0000256" key="4">
    <source>
        <dbReference type="SAM" id="MobiDB-lite"/>
    </source>
</evidence>
<evidence type="ECO:0000256" key="2">
    <source>
        <dbReference type="ARBA" id="ARBA00029447"/>
    </source>
</evidence>
<accession>A0ABV7SRU9</accession>
<dbReference type="SUPFAM" id="SSF58104">
    <property type="entry name" value="Methyl-accepting chemotaxis protein (MCP) signaling domain"/>
    <property type="match status" value="1"/>
</dbReference>
<keyword evidence="5" id="KW-0812">Transmembrane</keyword>
<dbReference type="Gene3D" id="1.10.287.950">
    <property type="entry name" value="Methyl-accepting chemotaxis protein"/>
    <property type="match status" value="1"/>
</dbReference>
<evidence type="ECO:0000259" key="7">
    <source>
        <dbReference type="PROSITE" id="PS50885"/>
    </source>
</evidence>
<feature type="region of interest" description="Disordered" evidence="4">
    <location>
        <begin position="583"/>
        <end position="603"/>
    </location>
</feature>
<dbReference type="InterPro" id="IPR003660">
    <property type="entry name" value="HAMP_dom"/>
</dbReference>
<evidence type="ECO:0000313" key="8">
    <source>
        <dbReference type="EMBL" id="MFC3578704.1"/>
    </source>
</evidence>
<dbReference type="PRINTS" id="PR00260">
    <property type="entry name" value="CHEMTRNSDUCR"/>
</dbReference>
<keyword evidence="3" id="KW-0807">Transducer</keyword>
<feature type="compositionally biased region" description="Polar residues" evidence="4">
    <location>
        <begin position="594"/>
        <end position="603"/>
    </location>
</feature>
<evidence type="ECO:0000256" key="3">
    <source>
        <dbReference type="PROSITE-ProRule" id="PRU00284"/>
    </source>
</evidence>
<dbReference type="Pfam" id="PF00672">
    <property type="entry name" value="HAMP"/>
    <property type="match status" value="2"/>
</dbReference>
<comment type="caution">
    <text evidence="8">The sequence shown here is derived from an EMBL/GenBank/DDBJ whole genome shotgun (WGS) entry which is preliminary data.</text>
</comment>
<dbReference type="SMART" id="SM00283">
    <property type="entry name" value="MA"/>
    <property type="match status" value="1"/>
</dbReference>
<dbReference type="InterPro" id="IPR051310">
    <property type="entry name" value="MCP_chemotaxis"/>
</dbReference>
<feature type="domain" description="Methyl-accepting transducer" evidence="6">
    <location>
        <begin position="324"/>
        <end position="553"/>
    </location>
</feature>
<protein>
    <submittedName>
        <fullName evidence="8">Methyl-accepting chemotaxis protein</fullName>
    </submittedName>
</protein>
<evidence type="ECO:0000256" key="5">
    <source>
        <dbReference type="SAM" id="Phobius"/>
    </source>
</evidence>
<evidence type="ECO:0000313" key="9">
    <source>
        <dbReference type="Proteomes" id="UP001595713"/>
    </source>
</evidence>
<name>A0ABV7SRU9_9SPHN</name>
<sequence>MSIKRLVRLGSAALLGLLLAGVLIASVSVNAIRIGGPAQRQLQQSSDLVADILPPPAYVIEAYLEATQLVSLPQDGAARIARLQLLRRQYDERHEYWTRADLPSEIKRRMIVDSYRPAEDFWRAVDTGLIPAVRRNDATDARAAYALISDAYTRHRREIDALVLAAQRNQAALIQDADTTLTRTIILLVVLGLCVIAGTATASIMLIRRVITPLGDVAEVTTQLAAGARLPVPYADRTDEVGALSLAVAQFRDATQRRAEADAQLAAETGTITRTLADMLVKMASGDLRRQLAIDFPGEYAVVGKNMNQAIGTLRKMVQTVVARADAIRMAADEIAVASQDLAVRTQSNAAALEQTSAALVTVDARIEATQTAAHQTAESAARARTAVDRGSAKAQSAAAAMVAVRDSANTVSGVMDALDKIAFQTRVLAMNAAIEAGSAGEAGHGFAVVADLVSQLAYRAEQEAQTARAQLTATADHIQHAVSEVEAVEQDFAAIVDDVGAVDQLLTLLTRESSAQAEAIRQIADAVRQIDMTTQQNAAMVEQTSAAAQGLLRETREMVDQANTFEWDRREVDLPVAIDRRQTSRSAPAAARGTTTPLLQFA</sequence>
<dbReference type="PROSITE" id="PS50885">
    <property type="entry name" value="HAMP"/>
    <property type="match status" value="2"/>
</dbReference>
<proteinExistence type="inferred from homology"/>
<dbReference type="SMART" id="SM00304">
    <property type="entry name" value="HAMP"/>
    <property type="match status" value="2"/>
</dbReference>
<dbReference type="InterPro" id="IPR004089">
    <property type="entry name" value="MCPsignal_dom"/>
</dbReference>
<dbReference type="InterPro" id="IPR004090">
    <property type="entry name" value="Chemotax_Me-accpt_rcpt"/>
</dbReference>
<dbReference type="Pfam" id="PF00015">
    <property type="entry name" value="MCPsignal"/>
    <property type="match status" value="1"/>
</dbReference>
<dbReference type="EMBL" id="JBHRXP010000001">
    <property type="protein sequence ID" value="MFC3578704.1"/>
    <property type="molecule type" value="Genomic_DNA"/>
</dbReference>
<keyword evidence="5" id="KW-1133">Transmembrane helix</keyword>
<feature type="domain" description="HAMP" evidence="7">
    <location>
        <begin position="274"/>
        <end position="319"/>
    </location>
</feature>
<dbReference type="PANTHER" id="PTHR43531">
    <property type="entry name" value="PROTEIN ICFG"/>
    <property type="match status" value="1"/>
</dbReference>
<keyword evidence="1" id="KW-0145">Chemotaxis</keyword>
<comment type="similarity">
    <text evidence="2">Belongs to the methyl-accepting chemotaxis (MCP) protein family.</text>
</comment>
<feature type="domain" description="HAMP" evidence="7">
    <location>
        <begin position="208"/>
        <end position="260"/>
    </location>
</feature>
<dbReference type="PANTHER" id="PTHR43531:SF11">
    <property type="entry name" value="METHYL-ACCEPTING CHEMOTAXIS PROTEIN 3"/>
    <property type="match status" value="1"/>
</dbReference>
<dbReference type="PROSITE" id="PS50111">
    <property type="entry name" value="CHEMOTAXIS_TRANSDUC_2"/>
    <property type="match status" value="1"/>
</dbReference>
<feature type="transmembrane region" description="Helical" evidence="5">
    <location>
        <begin position="185"/>
        <end position="207"/>
    </location>
</feature>
<evidence type="ECO:0000256" key="1">
    <source>
        <dbReference type="ARBA" id="ARBA00022500"/>
    </source>
</evidence>
<reference evidence="9" key="1">
    <citation type="journal article" date="2019" name="Int. J. Syst. Evol. Microbiol.">
        <title>The Global Catalogue of Microorganisms (GCM) 10K type strain sequencing project: providing services to taxonomists for standard genome sequencing and annotation.</title>
        <authorList>
            <consortium name="The Broad Institute Genomics Platform"/>
            <consortium name="The Broad Institute Genome Sequencing Center for Infectious Disease"/>
            <person name="Wu L."/>
            <person name="Ma J."/>
        </authorList>
    </citation>
    <scope>NUCLEOTIDE SEQUENCE [LARGE SCALE GENOMIC DNA]</scope>
    <source>
        <strain evidence="9">KCTC 42739</strain>
    </source>
</reference>
<dbReference type="Proteomes" id="UP001595713">
    <property type="component" value="Unassembled WGS sequence"/>
</dbReference>
<gene>
    <name evidence="8" type="ORF">ACFONA_00880</name>
</gene>
<dbReference type="RefSeq" id="WP_261293883.1">
    <property type="nucleotide sequence ID" value="NZ_JANQBK010000004.1"/>
</dbReference>